<dbReference type="InterPro" id="IPR029058">
    <property type="entry name" value="AB_hydrolase_fold"/>
</dbReference>
<reference evidence="6 7" key="1">
    <citation type="submission" date="2023-03" db="EMBL/GenBank/DDBJ databases">
        <title>Paludisphaera mucosa sp. nov. a novel planctomycete from northern fen.</title>
        <authorList>
            <person name="Ivanova A."/>
        </authorList>
    </citation>
    <scope>NUCLEOTIDE SEQUENCE [LARGE SCALE GENOMIC DNA]</scope>
    <source>
        <strain evidence="6 7">Pla2</strain>
    </source>
</reference>
<dbReference type="CDD" id="cd00688">
    <property type="entry name" value="ISOPREN_C2_like"/>
    <property type="match status" value="1"/>
</dbReference>
<dbReference type="PANTHER" id="PTHR43037">
    <property type="entry name" value="UNNAMED PRODUCT-RELATED"/>
    <property type="match status" value="1"/>
</dbReference>
<proteinExistence type="predicted"/>
<accession>A0ABT6F6B5</accession>
<keyword evidence="1 3" id="KW-0732">Signal</keyword>
<evidence type="ECO:0000256" key="2">
    <source>
        <dbReference type="ARBA" id="ARBA00022737"/>
    </source>
</evidence>
<dbReference type="InterPro" id="IPR001330">
    <property type="entry name" value="Prenyltrans"/>
</dbReference>
<dbReference type="RefSeq" id="WP_277859488.1">
    <property type="nucleotide sequence ID" value="NZ_JARRAG010000001.1"/>
</dbReference>
<comment type="caution">
    <text evidence="6">The sequence shown here is derived from an EMBL/GenBank/DDBJ whole genome shotgun (WGS) entry which is preliminary data.</text>
</comment>
<evidence type="ECO:0000313" key="6">
    <source>
        <dbReference type="EMBL" id="MDG3003132.1"/>
    </source>
</evidence>
<organism evidence="6 7">
    <name type="scientific">Paludisphaera mucosa</name>
    <dbReference type="NCBI Taxonomy" id="3030827"/>
    <lineage>
        <taxon>Bacteria</taxon>
        <taxon>Pseudomonadati</taxon>
        <taxon>Planctomycetota</taxon>
        <taxon>Planctomycetia</taxon>
        <taxon>Isosphaerales</taxon>
        <taxon>Isosphaeraceae</taxon>
        <taxon>Paludisphaera</taxon>
    </lineage>
</organism>
<sequence>MRRSIGFLAVVLVGASSLPPARAQTPAEWAQSAAYVASLQNKDGGFGPAPGQPSSLGSTSGAVRTLRYLGGSIPDVLTCIKYVKSCQADGGFAPTPGGKADSLTTSTGLMAAAELKIVDRAMVDGAVAFFHENAKEDEQVRMAVAGMEAVDGRSPDLQRWVEQISKLGKPDGTFAEGPGQAFAAGTVAATVLRSGGSLLNREAAVTAIKAGQHADGGWSRDGGPSDLGSSYRVMRALFLLKEKPDLDRLRAFIARCRKSDGTFSNTPDGQGNAGGIYSASIMTYWSRKLDGEPALVETAGFVPLFNGRDLTGWEGDTSVWSVHDGMIVGKSQKLDHNVFLATKEPYRDFVLSLTFRVVDGKGNSGVQLRSVRVPGTEMSGYQADIGEGYWASLYDESRRNKTLVPGSAEALAKLNKSDWNHYMIRAFGDRITIYLNGVTAVDYKETDPAIARDGLIALQVHAGDAMEVQFKDVMIQRVPSPDASVDPKAAGFHLRSVTTDQGEYKYTIYVPEGYDESKTYPAILFLHGAGERGDDGVISSQVGLGPAIVQRGGIPAIVVFPQARKTWQADSDDAKAALKALDEVSKAYRVDPKRVVLTGLSMGGMGTWNIAAQHPEKFAAIAPICGPGRPEDVTHFLSLPIRGFVGDADSPRLHLGMRTLIEALQSAGAHPEYTEYRAVGHNSWDRAYNDPETIDWMLSQKRP</sequence>
<evidence type="ECO:0000256" key="3">
    <source>
        <dbReference type="SAM" id="SignalP"/>
    </source>
</evidence>
<feature type="domain" description="Prenyltransferase alpha-alpha toroid" evidence="4">
    <location>
        <begin position="26"/>
        <end position="133"/>
    </location>
</feature>
<name>A0ABT6F6B5_9BACT</name>
<dbReference type="EMBL" id="JARRAG010000001">
    <property type="protein sequence ID" value="MDG3003132.1"/>
    <property type="molecule type" value="Genomic_DNA"/>
</dbReference>
<keyword evidence="7" id="KW-1185">Reference proteome</keyword>
<dbReference type="Gene3D" id="2.60.120.560">
    <property type="entry name" value="Exo-inulinase, domain 1"/>
    <property type="match status" value="1"/>
</dbReference>
<evidence type="ECO:0000256" key="1">
    <source>
        <dbReference type="ARBA" id="ARBA00022729"/>
    </source>
</evidence>
<dbReference type="Gene3D" id="1.50.10.20">
    <property type="match status" value="2"/>
</dbReference>
<keyword evidence="2" id="KW-0677">Repeat</keyword>
<feature type="domain" description="3-keto-alpha-glucoside-1,2-lyase/3-keto-2-hydroxy-glucal hydratase" evidence="5">
    <location>
        <begin position="300"/>
        <end position="475"/>
    </location>
</feature>
<dbReference type="PANTHER" id="PTHR43037:SF1">
    <property type="entry name" value="BLL1128 PROTEIN"/>
    <property type="match status" value="1"/>
</dbReference>
<evidence type="ECO:0000259" key="4">
    <source>
        <dbReference type="Pfam" id="PF00432"/>
    </source>
</evidence>
<dbReference type="InterPro" id="IPR050955">
    <property type="entry name" value="Plant_Biomass_Hydrol_Est"/>
</dbReference>
<dbReference type="InterPro" id="IPR000801">
    <property type="entry name" value="Esterase-like"/>
</dbReference>
<dbReference type="Proteomes" id="UP001216907">
    <property type="component" value="Unassembled WGS sequence"/>
</dbReference>
<feature type="signal peptide" evidence="3">
    <location>
        <begin position="1"/>
        <end position="23"/>
    </location>
</feature>
<dbReference type="Pfam" id="PF00432">
    <property type="entry name" value="Prenyltrans"/>
    <property type="match status" value="2"/>
</dbReference>
<dbReference type="InterPro" id="IPR010496">
    <property type="entry name" value="AL/BT2_dom"/>
</dbReference>
<dbReference type="Gene3D" id="3.40.50.1820">
    <property type="entry name" value="alpha/beta hydrolase"/>
    <property type="match status" value="1"/>
</dbReference>
<protein>
    <submittedName>
        <fullName evidence="6">DUF1080 domain-containing protein</fullName>
    </submittedName>
</protein>
<dbReference type="SUPFAM" id="SSF48239">
    <property type="entry name" value="Terpenoid cyclases/Protein prenyltransferases"/>
    <property type="match status" value="1"/>
</dbReference>
<feature type="domain" description="Prenyltransferase alpha-alpha toroid" evidence="4">
    <location>
        <begin position="154"/>
        <end position="279"/>
    </location>
</feature>
<evidence type="ECO:0000313" key="7">
    <source>
        <dbReference type="Proteomes" id="UP001216907"/>
    </source>
</evidence>
<dbReference type="InterPro" id="IPR008930">
    <property type="entry name" value="Terpenoid_cyclase/PrenylTrfase"/>
</dbReference>
<dbReference type="Pfam" id="PF00756">
    <property type="entry name" value="Esterase"/>
    <property type="match status" value="1"/>
</dbReference>
<dbReference type="Pfam" id="PF06439">
    <property type="entry name" value="3keto-disac_hyd"/>
    <property type="match status" value="1"/>
</dbReference>
<dbReference type="SUPFAM" id="SSF53474">
    <property type="entry name" value="alpha/beta-Hydrolases"/>
    <property type="match status" value="1"/>
</dbReference>
<gene>
    <name evidence="6" type="ORF">PZE19_05080</name>
</gene>
<feature type="chain" id="PRO_5045172038" evidence="3">
    <location>
        <begin position="24"/>
        <end position="703"/>
    </location>
</feature>
<evidence type="ECO:0000259" key="5">
    <source>
        <dbReference type="Pfam" id="PF06439"/>
    </source>
</evidence>